<proteinExistence type="inferred from homology"/>
<dbReference type="InterPro" id="IPR029020">
    <property type="entry name" value="Ammonium/urea_transptr"/>
</dbReference>
<dbReference type="SMART" id="SM00331">
    <property type="entry name" value="PP2C_SIG"/>
    <property type="match status" value="1"/>
</dbReference>
<dbReference type="PRINTS" id="PR00342">
    <property type="entry name" value="RHESUSRHD"/>
</dbReference>
<feature type="transmembrane region" description="Helical" evidence="8">
    <location>
        <begin position="186"/>
        <end position="209"/>
    </location>
</feature>
<dbReference type="GO" id="GO:0005886">
    <property type="term" value="C:plasma membrane"/>
    <property type="evidence" value="ECO:0007669"/>
    <property type="project" value="UniProtKB-SubCell"/>
</dbReference>
<dbReference type="InterPro" id="IPR018047">
    <property type="entry name" value="Ammonium_transpt_CS"/>
</dbReference>
<reference evidence="10 11" key="1">
    <citation type="submission" date="2020-07" db="EMBL/GenBank/DDBJ databases">
        <authorList>
            <person name="Feng X."/>
        </authorList>
    </citation>
    <scope>NUCLEOTIDE SEQUENCE [LARGE SCALE GENOMIC DNA]</scope>
    <source>
        <strain evidence="10 11">JCM14086</strain>
    </source>
</reference>
<feature type="transmembrane region" description="Helical" evidence="8">
    <location>
        <begin position="279"/>
        <end position="297"/>
    </location>
</feature>
<comment type="caution">
    <text evidence="10">The sequence shown here is derived from an EMBL/GenBank/DDBJ whole genome shotgun (WGS) entry which is preliminary data.</text>
</comment>
<dbReference type="InterPro" id="IPR024041">
    <property type="entry name" value="NH4_transpt_AmtB-like_dom"/>
</dbReference>
<evidence type="ECO:0000256" key="1">
    <source>
        <dbReference type="ARBA" id="ARBA00004141"/>
    </source>
</evidence>
<dbReference type="GO" id="GO:0008519">
    <property type="term" value="F:ammonium channel activity"/>
    <property type="evidence" value="ECO:0007669"/>
    <property type="project" value="InterPro"/>
</dbReference>
<evidence type="ECO:0000256" key="8">
    <source>
        <dbReference type="RuleBase" id="RU362002"/>
    </source>
</evidence>
<feature type="transmembrane region" description="Helical" evidence="8">
    <location>
        <begin position="89"/>
        <end position="110"/>
    </location>
</feature>
<dbReference type="PROSITE" id="PS01219">
    <property type="entry name" value="AMMONIUM_TRANSP"/>
    <property type="match status" value="1"/>
</dbReference>
<dbReference type="Gene3D" id="3.60.40.10">
    <property type="entry name" value="PPM-type phosphatase domain"/>
    <property type="match status" value="1"/>
</dbReference>
<dbReference type="InterPro" id="IPR001905">
    <property type="entry name" value="Ammonium_transpt"/>
</dbReference>
<organism evidence="10 11">
    <name type="scientific">Puniceicoccus vermicola</name>
    <dbReference type="NCBI Taxonomy" id="388746"/>
    <lineage>
        <taxon>Bacteria</taxon>
        <taxon>Pseudomonadati</taxon>
        <taxon>Verrucomicrobiota</taxon>
        <taxon>Opitutia</taxon>
        <taxon>Puniceicoccales</taxon>
        <taxon>Puniceicoccaceae</taxon>
        <taxon>Puniceicoccus</taxon>
    </lineage>
</organism>
<dbReference type="NCBIfam" id="TIGR00836">
    <property type="entry name" value="amt"/>
    <property type="match status" value="1"/>
</dbReference>
<feature type="transmembrane region" description="Helical" evidence="8">
    <location>
        <begin position="255"/>
        <end position="273"/>
    </location>
</feature>
<dbReference type="PANTHER" id="PTHR11730">
    <property type="entry name" value="AMMONIUM TRANSPORTER"/>
    <property type="match status" value="1"/>
</dbReference>
<evidence type="ECO:0000313" key="11">
    <source>
        <dbReference type="Proteomes" id="UP000525652"/>
    </source>
</evidence>
<evidence type="ECO:0000256" key="3">
    <source>
        <dbReference type="ARBA" id="ARBA00022448"/>
    </source>
</evidence>
<evidence type="ECO:0000256" key="7">
    <source>
        <dbReference type="ARBA" id="ARBA00023177"/>
    </source>
</evidence>
<feature type="transmembrane region" description="Helical" evidence="8">
    <location>
        <begin position="345"/>
        <end position="367"/>
    </location>
</feature>
<evidence type="ECO:0000256" key="4">
    <source>
        <dbReference type="ARBA" id="ARBA00022692"/>
    </source>
</evidence>
<feature type="transmembrane region" description="Helical" evidence="8">
    <location>
        <begin position="6"/>
        <end position="27"/>
    </location>
</feature>
<dbReference type="Pfam" id="PF00909">
    <property type="entry name" value="Ammonium_transp"/>
    <property type="match status" value="1"/>
</dbReference>
<evidence type="ECO:0000256" key="5">
    <source>
        <dbReference type="ARBA" id="ARBA00022989"/>
    </source>
</evidence>
<dbReference type="SUPFAM" id="SSF111352">
    <property type="entry name" value="Ammonium transporter"/>
    <property type="match status" value="1"/>
</dbReference>
<dbReference type="AlphaFoldDB" id="A0A7X1E2W6"/>
<keyword evidence="3 8" id="KW-0813">Transport</keyword>
<dbReference type="EMBL" id="JACHVA010000019">
    <property type="protein sequence ID" value="MBC2600441.1"/>
    <property type="molecule type" value="Genomic_DNA"/>
</dbReference>
<name>A0A7X1E2W6_9BACT</name>
<feature type="transmembrane region" description="Helical" evidence="8">
    <location>
        <begin position="221"/>
        <end position="243"/>
    </location>
</feature>
<evidence type="ECO:0000259" key="9">
    <source>
        <dbReference type="SMART" id="SM00331"/>
    </source>
</evidence>
<feature type="transmembrane region" description="Helical" evidence="8">
    <location>
        <begin position="150"/>
        <end position="174"/>
    </location>
</feature>
<dbReference type="PANTHER" id="PTHR11730:SF6">
    <property type="entry name" value="AMMONIUM TRANSPORTER"/>
    <property type="match status" value="1"/>
</dbReference>
<feature type="transmembrane region" description="Helical" evidence="8">
    <location>
        <begin position="117"/>
        <end position="138"/>
    </location>
</feature>
<gene>
    <name evidence="10" type="primary">amt</name>
    <name evidence="10" type="ORF">H5P30_01465</name>
</gene>
<keyword evidence="4 8" id="KW-0812">Transmembrane</keyword>
<feature type="transmembrane region" description="Helical" evidence="8">
    <location>
        <begin position="48"/>
        <end position="69"/>
    </location>
</feature>
<keyword evidence="5 8" id="KW-1133">Transmembrane helix</keyword>
<comment type="subcellular location">
    <subcellularLocation>
        <location evidence="8">Cell membrane</location>
        <topology evidence="8">Multi-pass membrane protein</topology>
    </subcellularLocation>
    <subcellularLocation>
        <location evidence="1">Membrane</location>
        <topology evidence="1">Multi-pass membrane protein</topology>
    </subcellularLocation>
</comment>
<keyword evidence="6 8" id="KW-0472">Membrane</keyword>
<feature type="transmembrane region" description="Helical" evidence="8">
    <location>
        <begin position="304"/>
        <end position="325"/>
    </location>
</feature>
<comment type="similarity">
    <text evidence="2 8">Belongs to the ammonia transporter channel (TC 1.A.11.2) family.</text>
</comment>
<dbReference type="InterPro" id="IPR036457">
    <property type="entry name" value="PPM-type-like_dom_sf"/>
</dbReference>
<dbReference type="Gene3D" id="1.10.3430.10">
    <property type="entry name" value="Ammonium transporter AmtB like domains"/>
    <property type="match status" value="1"/>
</dbReference>
<evidence type="ECO:0000313" key="10">
    <source>
        <dbReference type="EMBL" id="MBC2600441.1"/>
    </source>
</evidence>
<dbReference type="InterPro" id="IPR002229">
    <property type="entry name" value="RhesusRHD"/>
</dbReference>
<protein>
    <recommendedName>
        <fullName evidence="8">Ammonium transporter</fullName>
    </recommendedName>
</protein>
<evidence type="ECO:0000256" key="2">
    <source>
        <dbReference type="ARBA" id="ARBA00005887"/>
    </source>
</evidence>
<evidence type="ECO:0000256" key="6">
    <source>
        <dbReference type="ARBA" id="ARBA00023136"/>
    </source>
</evidence>
<dbReference type="RefSeq" id="WP_185691190.1">
    <property type="nucleotide sequence ID" value="NZ_JACHVA010000019.1"/>
</dbReference>
<keyword evidence="7 8" id="KW-0924">Ammonia transport</keyword>
<dbReference type="InterPro" id="IPR001932">
    <property type="entry name" value="PPM-type_phosphatase-like_dom"/>
</dbReference>
<dbReference type="GO" id="GO:0097272">
    <property type="term" value="P:ammonium homeostasis"/>
    <property type="evidence" value="ECO:0007669"/>
    <property type="project" value="TreeGrafter"/>
</dbReference>
<feature type="domain" description="PPM-type phosphatase" evidence="9">
    <location>
        <begin position="484"/>
        <end position="715"/>
    </location>
</feature>
<dbReference type="Proteomes" id="UP000525652">
    <property type="component" value="Unassembled WGS sequence"/>
</dbReference>
<accession>A0A7X1E2W6</accession>
<keyword evidence="11" id="KW-1185">Reference proteome</keyword>
<dbReference type="Pfam" id="PF07228">
    <property type="entry name" value="SpoIIE"/>
    <property type="match status" value="1"/>
</dbReference>
<sequence length="715" mass="78197">MDTPLDILWVLLSGALVMLMQLGFCMLESGLVRTKNTINVAAKNLVDFCVAVIAYWAIGYGLMFGAGSTGWFGENEFFFEVSTGFSEGVFFFFQLVFCATAATIIAGAVAERMRFSGYLIISILVTAVIYPISGHWIWGGDGWLANLGFIDFAGSTVVHSVGGWLALASVIVIGPRIGRFSTERSLASGHSLVQATFGVLILWFGWIGFNGGSTLAFDASVPGIIFNTFLAASAGGLMILSLSRARTRIFDLKEMLNGVVAGLVAITACAPYVSEIESIIIGVVGGVLSYYGSVLLGKLRVDDVVGASCAHGFPGVWGTLAVAIFGDLSILGTGLTRSEQFGVQALGVGAVFVWTFVLGGLLIYGINRVFPLRIGEREEREGLNVCEHGASTEILDLLGDMRRQRERGDFSSQVPFDPYTEVGQIAHEYNGVLVRVAEEMTRREEMADKLAVEKEASEKVTRDLMSSISYAKRIQSAVFPDLSSLDLDIAGHFLIFEPREAVSGDFIWIHRNSTRLTAAVVDCTGHGVPGAFMSLIGHTFLNEIILGQKREMPDEILEELHRKVRSTLKQDQPGADAQDGMDVCIVRIDSSSVAFAGAKRPLMWIPATGPKAGKCQVLRGDRKSIGGRQREEQRTFSCEVIKREKGMKLYLSSDGLVEQTNENREPYDTSRFRRLLEKIHREDPEKQREAILKSLRDFQGSVRRKDDVAVLGLFL</sequence>